<dbReference type="PROSITE" id="PS51677">
    <property type="entry name" value="NODB"/>
    <property type="match status" value="1"/>
</dbReference>
<evidence type="ECO:0000256" key="3">
    <source>
        <dbReference type="SAM" id="SignalP"/>
    </source>
</evidence>
<dbReference type="GO" id="GO:0016020">
    <property type="term" value="C:membrane"/>
    <property type="evidence" value="ECO:0007669"/>
    <property type="project" value="TreeGrafter"/>
</dbReference>
<feature type="chain" id="PRO_5038861044" description="Polysaccharide deacetylase" evidence="3">
    <location>
        <begin position="27"/>
        <end position="623"/>
    </location>
</feature>
<dbReference type="GO" id="GO:0004040">
    <property type="term" value="F:amidase activity"/>
    <property type="evidence" value="ECO:0007669"/>
    <property type="project" value="InterPro"/>
</dbReference>
<gene>
    <name evidence="6" type="ORF">B9T62_02665</name>
</gene>
<dbReference type="InterPro" id="IPR003646">
    <property type="entry name" value="SH3-like_bac-type"/>
</dbReference>
<dbReference type="SMART" id="SM00287">
    <property type="entry name" value="SH3b"/>
    <property type="match status" value="1"/>
</dbReference>
<evidence type="ECO:0000313" key="6">
    <source>
        <dbReference type="EMBL" id="ASA19805.1"/>
    </source>
</evidence>
<feature type="signal peptide" evidence="3">
    <location>
        <begin position="1"/>
        <end position="26"/>
    </location>
</feature>
<dbReference type="InterPro" id="IPR002901">
    <property type="entry name" value="MGlyc_endo_b_GlcNAc-like_dom"/>
</dbReference>
<evidence type="ECO:0000259" key="5">
    <source>
        <dbReference type="PROSITE" id="PS51781"/>
    </source>
</evidence>
<evidence type="ECO:0000256" key="2">
    <source>
        <dbReference type="ARBA" id="ARBA00022801"/>
    </source>
</evidence>
<organism evidence="6 7">
    <name type="scientific">Paenibacillus donghaensis</name>
    <dbReference type="NCBI Taxonomy" id="414771"/>
    <lineage>
        <taxon>Bacteria</taxon>
        <taxon>Bacillati</taxon>
        <taxon>Bacillota</taxon>
        <taxon>Bacilli</taxon>
        <taxon>Bacillales</taxon>
        <taxon>Paenibacillaceae</taxon>
        <taxon>Paenibacillus</taxon>
    </lineage>
</organism>
<dbReference type="CDD" id="cd10917">
    <property type="entry name" value="CE4_NodB_like_6s_7s"/>
    <property type="match status" value="1"/>
</dbReference>
<name>A0A2Z2K8Y7_9BACL</name>
<dbReference type="Pfam" id="PF01522">
    <property type="entry name" value="Polysacc_deac_1"/>
    <property type="match status" value="1"/>
</dbReference>
<evidence type="ECO:0000259" key="4">
    <source>
        <dbReference type="PROSITE" id="PS51677"/>
    </source>
</evidence>
<accession>A0A2Z2K8Y7</accession>
<keyword evidence="3" id="KW-0732">Signal</keyword>
<dbReference type="Pfam" id="PF08239">
    <property type="entry name" value="SH3_3"/>
    <property type="match status" value="1"/>
</dbReference>
<dbReference type="Pfam" id="PF01832">
    <property type="entry name" value="Glucosaminidase"/>
    <property type="match status" value="1"/>
</dbReference>
<feature type="domain" description="SH3b" evidence="5">
    <location>
        <begin position="246"/>
        <end position="309"/>
    </location>
</feature>
<dbReference type="RefSeq" id="WP_087913830.1">
    <property type="nucleotide sequence ID" value="NZ_CP021780.1"/>
</dbReference>
<dbReference type="OrthoDB" id="9772024at2"/>
<proteinExistence type="predicted"/>
<dbReference type="Pfam" id="PF07833">
    <property type="entry name" value="Cu_amine_oxidN1"/>
    <property type="match status" value="1"/>
</dbReference>
<dbReference type="KEGG" id="pdh:B9T62_02665"/>
<dbReference type="InterPro" id="IPR012854">
    <property type="entry name" value="Cu_amine_oxidase-like_N"/>
</dbReference>
<dbReference type="InterPro" id="IPR011330">
    <property type="entry name" value="Glyco_hydro/deAcase_b/a-brl"/>
</dbReference>
<keyword evidence="1" id="KW-0479">Metal-binding</keyword>
<keyword evidence="7" id="KW-1185">Reference proteome</keyword>
<evidence type="ECO:0000256" key="1">
    <source>
        <dbReference type="ARBA" id="ARBA00022723"/>
    </source>
</evidence>
<dbReference type="PANTHER" id="PTHR10587">
    <property type="entry name" value="GLYCOSYL TRANSFERASE-RELATED"/>
    <property type="match status" value="1"/>
</dbReference>
<dbReference type="Gene3D" id="3.30.457.10">
    <property type="entry name" value="Copper amine oxidase-like, N-terminal domain"/>
    <property type="match status" value="1"/>
</dbReference>
<dbReference type="EMBL" id="CP021780">
    <property type="protein sequence ID" value="ASA19805.1"/>
    <property type="molecule type" value="Genomic_DNA"/>
</dbReference>
<dbReference type="Gene3D" id="2.30.30.40">
    <property type="entry name" value="SH3 Domains"/>
    <property type="match status" value="1"/>
</dbReference>
<protein>
    <recommendedName>
        <fullName evidence="8">Polysaccharide deacetylase</fullName>
    </recommendedName>
</protein>
<dbReference type="InterPro" id="IPR002509">
    <property type="entry name" value="NODB_dom"/>
</dbReference>
<dbReference type="PANTHER" id="PTHR10587:SF133">
    <property type="entry name" value="CHITIN DEACETYLASE 1-RELATED"/>
    <property type="match status" value="1"/>
</dbReference>
<dbReference type="AlphaFoldDB" id="A0A2Z2K8Y7"/>
<dbReference type="SUPFAM" id="SSF88713">
    <property type="entry name" value="Glycoside hydrolase/deacetylase"/>
    <property type="match status" value="1"/>
</dbReference>
<dbReference type="InterPro" id="IPR036582">
    <property type="entry name" value="Mao_N_sf"/>
</dbReference>
<dbReference type="GO" id="GO:0005975">
    <property type="term" value="P:carbohydrate metabolic process"/>
    <property type="evidence" value="ECO:0007669"/>
    <property type="project" value="InterPro"/>
</dbReference>
<dbReference type="Proteomes" id="UP000249890">
    <property type="component" value="Chromosome"/>
</dbReference>
<dbReference type="InterPro" id="IPR050248">
    <property type="entry name" value="Polysacc_deacetylase_ArnD"/>
</dbReference>
<evidence type="ECO:0008006" key="8">
    <source>
        <dbReference type="Google" id="ProtNLM"/>
    </source>
</evidence>
<keyword evidence="2" id="KW-0378">Hydrolase</keyword>
<feature type="domain" description="NodB homology" evidence="4">
    <location>
        <begin position="42"/>
        <end position="222"/>
    </location>
</feature>
<dbReference type="Gene3D" id="3.20.20.370">
    <property type="entry name" value="Glycoside hydrolase/deacetylase"/>
    <property type="match status" value="1"/>
</dbReference>
<dbReference type="PROSITE" id="PS51781">
    <property type="entry name" value="SH3B"/>
    <property type="match status" value="1"/>
</dbReference>
<dbReference type="GO" id="GO:0046872">
    <property type="term" value="F:metal ion binding"/>
    <property type="evidence" value="ECO:0007669"/>
    <property type="project" value="UniProtKB-KW"/>
</dbReference>
<reference evidence="6 7" key="1">
    <citation type="submission" date="2017-06" db="EMBL/GenBank/DDBJ databases">
        <title>Complete genome sequence of Paenibacillus donghaensis KCTC 13049T isolated from East Sea sediment, South Korea.</title>
        <authorList>
            <person name="Jung B.K."/>
            <person name="Hong S.-J."/>
            <person name="Shin J.-H."/>
        </authorList>
    </citation>
    <scope>NUCLEOTIDE SEQUENCE [LARGE SCALE GENOMIC DNA]</scope>
    <source>
        <strain evidence="6 7">KCTC 13049</strain>
    </source>
</reference>
<evidence type="ECO:0000313" key="7">
    <source>
        <dbReference type="Proteomes" id="UP000249890"/>
    </source>
</evidence>
<dbReference type="SUPFAM" id="SSF55383">
    <property type="entry name" value="Copper amine oxidase, domain N"/>
    <property type="match status" value="1"/>
</dbReference>
<sequence length="623" mass="68781">MMKKKYNPGILALLIAMIMMPVLTVAANKSSAEAAQASGSNKVVALTFDDGPERKYTEQILDILKKNEIKATFFVIGRQVKMYPDVMQRISKEGHALGNHTWSHPYLTKISNKEIHTEISTTNQAIRDLTGITPVLMRPPYGATSAQVKKEIEAAGLVQALWNVDTLDWTGHSVSAILQIVKANPGSKLNVLMHSGGGNRENTVKALPEIIKYYKEQGYTFVTMPQLYNVKESNVSSTEPTEQSLNKAAIVTTDILNVRAGRGLEYSIISKLSSGTRVHIISSHGDWYQIKLPEGQIGWVDSSYLVIEQDSITDSTHNSINVPVNKEYYLIYNQEKIQFLDVKPYIDSNNRLQVPVRFITELLNFNVSFGISNAVKTIHLFKDNLNVELRVGDSIAVVNGKALEMDTSPTIVKGNSFVPIRVLGELVGMDLVWDSKLNTVTLSDRNESINNDMVSDSVSKTPILSAPTATVEQAKAWARAKGATEMFVDLSDLIWSEALKAGVDPVVVFCQFAKETGYGKFGSVLDETYMNPAGLKTIDGGSDYDQSAHQRFSNWNEGIQAHIDHLALYAGVDGYPKSVTFDPRHFPHLKGTAITVESLGGKWAPSLSYGVEIVKMMLELKMS</sequence>